<feature type="compositionally biased region" description="Polar residues" evidence="1">
    <location>
        <begin position="61"/>
        <end position="70"/>
    </location>
</feature>
<evidence type="ECO:0000256" key="1">
    <source>
        <dbReference type="SAM" id="MobiDB-lite"/>
    </source>
</evidence>
<feature type="compositionally biased region" description="Basic and acidic residues" evidence="1">
    <location>
        <begin position="38"/>
        <end position="55"/>
    </location>
</feature>
<organism evidence="2 3">
    <name type="scientific">Kingdonia uniflora</name>
    <dbReference type="NCBI Taxonomy" id="39325"/>
    <lineage>
        <taxon>Eukaryota</taxon>
        <taxon>Viridiplantae</taxon>
        <taxon>Streptophyta</taxon>
        <taxon>Embryophyta</taxon>
        <taxon>Tracheophyta</taxon>
        <taxon>Spermatophyta</taxon>
        <taxon>Magnoliopsida</taxon>
        <taxon>Ranunculales</taxon>
        <taxon>Circaeasteraceae</taxon>
        <taxon>Kingdonia</taxon>
    </lineage>
</organism>
<evidence type="ECO:0000313" key="3">
    <source>
        <dbReference type="Proteomes" id="UP000541444"/>
    </source>
</evidence>
<comment type="caution">
    <text evidence="2">The sequence shown here is derived from an EMBL/GenBank/DDBJ whole genome shotgun (WGS) entry which is preliminary data.</text>
</comment>
<feature type="compositionally biased region" description="Acidic residues" evidence="1">
    <location>
        <begin position="73"/>
        <end position="89"/>
    </location>
</feature>
<dbReference type="AlphaFoldDB" id="A0A7J7MTI7"/>
<proteinExistence type="predicted"/>
<dbReference type="Proteomes" id="UP000541444">
    <property type="component" value="Unassembled WGS sequence"/>
</dbReference>
<feature type="compositionally biased region" description="Polar residues" evidence="1">
    <location>
        <begin position="93"/>
        <end position="123"/>
    </location>
</feature>
<protein>
    <submittedName>
        <fullName evidence="2">Uncharacterized protein</fullName>
    </submittedName>
</protein>
<feature type="compositionally biased region" description="Polar residues" evidence="1">
    <location>
        <begin position="146"/>
        <end position="161"/>
    </location>
</feature>
<feature type="compositionally biased region" description="Polar residues" evidence="1">
    <location>
        <begin position="1"/>
        <end position="18"/>
    </location>
</feature>
<dbReference type="OrthoDB" id="1076611at2759"/>
<evidence type="ECO:0000313" key="2">
    <source>
        <dbReference type="EMBL" id="KAF6158122.1"/>
    </source>
</evidence>
<feature type="compositionally biased region" description="Basic and acidic residues" evidence="1">
    <location>
        <begin position="124"/>
        <end position="140"/>
    </location>
</feature>
<feature type="region of interest" description="Disordered" evidence="1">
    <location>
        <begin position="1"/>
        <end position="161"/>
    </location>
</feature>
<name>A0A7J7MTI7_9MAGN</name>
<reference evidence="2 3" key="1">
    <citation type="journal article" date="2020" name="IScience">
        <title>Genome Sequencing of the Endangered Kingdonia uniflora (Circaeasteraceae, Ranunculales) Reveals Potential Mechanisms of Evolutionary Specialization.</title>
        <authorList>
            <person name="Sun Y."/>
            <person name="Deng T."/>
            <person name="Zhang A."/>
            <person name="Moore M.J."/>
            <person name="Landis J.B."/>
            <person name="Lin N."/>
            <person name="Zhang H."/>
            <person name="Zhang X."/>
            <person name="Huang J."/>
            <person name="Zhang X."/>
            <person name="Sun H."/>
            <person name="Wang H."/>
        </authorList>
    </citation>
    <scope>NUCLEOTIDE SEQUENCE [LARGE SCALE GENOMIC DNA]</scope>
    <source>
        <strain evidence="2">TB1705</strain>
        <tissue evidence="2">Leaf</tissue>
    </source>
</reference>
<dbReference type="EMBL" id="JACGCM010001237">
    <property type="protein sequence ID" value="KAF6158122.1"/>
    <property type="molecule type" value="Genomic_DNA"/>
</dbReference>
<accession>A0A7J7MTI7</accession>
<feature type="compositionally biased region" description="Basic and acidic residues" evidence="1">
    <location>
        <begin position="19"/>
        <end position="31"/>
    </location>
</feature>
<sequence>MLLQGLQNRTSAQSQTPEVQEKNIPIEEERNLTQTPNEEVKRKEELDVDDHWLKEEDVETAGTSFHSQNRLGDEEDVSFSDLEDDDDNETSSKQGESSLATNVAVSSPNGSSGWVQLSENSDNGEARKQVRRTSREKYSEGEESNDWLTINDSDSDSPGTA</sequence>
<keyword evidence="3" id="KW-1185">Reference proteome</keyword>
<gene>
    <name evidence="2" type="ORF">GIB67_014916</name>
</gene>